<sequence length="125" mass="13988">MIRLLYLIPWPWDWNKWEVIHMDLVAVRDGDRVLYVETGRIREIVIHPQLHKVPGAPGNVGGVLIYEGKPLTFYCLGNGNEISCAFILGGQDDALCAVCGEPVGEENGDQEELVRVLTGVWEKSE</sequence>
<reference evidence="2" key="1">
    <citation type="journal article" date="2021" name="Gut Microbes">
        <title>A synthetic consortium of 100 gut commensals modulates the composition and function in a colon model of the microbiome of elderly subjects.</title>
        <authorList>
            <person name="Perez M."/>
            <person name="Ntemiri A."/>
            <person name="Tan H."/>
            <person name="Harris H.M.B."/>
            <person name="Roager H.M."/>
            <person name="Ribiere C."/>
            <person name="O'Toole P.W."/>
        </authorList>
    </citation>
    <scope>NUCLEOTIDE SEQUENCE</scope>
    <source>
        <strain evidence="2">MCC335</strain>
    </source>
</reference>
<proteinExistence type="predicted"/>
<dbReference type="SUPFAM" id="SSF50341">
    <property type="entry name" value="CheW-like"/>
    <property type="match status" value="1"/>
</dbReference>
<accession>A0AA41FFF5</accession>
<gene>
    <name evidence="2" type="ORF">GPL26_14115</name>
</gene>
<feature type="domain" description="CheW-like" evidence="1">
    <location>
        <begin position="25"/>
        <end position="77"/>
    </location>
</feature>
<dbReference type="EMBL" id="WQPS01000014">
    <property type="protein sequence ID" value="MBT9810767.1"/>
    <property type="molecule type" value="Genomic_DNA"/>
</dbReference>
<dbReference type="Pfam" id="PF01584">
    <property type="entry name" value="CheW"/>
    <property type="match status" value="1"/>
</dbReference>
<dbReference type="InterPro" id="IPR036061">
    <property type="entry name" value="CheW-like_dom_sf"/>
</dbReference>
<dbReference type="InterPro" id="IPR002545">
    <property type="entry name" value="CheW-lke_dom"/>
</dbReference>
<dbReference type="GO" id="GO:0006935">
    <property type="term" value="P:chemotaxis"/>
    <property type="evidence" value="ECO:0007669"/>
    <property type="project" value="InterPro"/>
</dbReference>
<evidence type="ECO:0000259" key="1">
    <source>
        <dbReference type="Pfam" id="PF01584"/>
    </source>
</evidence>
<dbReference type="GO" id="GO:0007165">
    <property type="term" value="P:signal transduction"/>
    <property type="evidence" value="ECO:0007669"/>
    <property type="project" value="InterPro"/>
</dbReference>
<comment type="caution">
    <text evidence="2">The sequence shown here is derived from an EMBL/GenBank/DDBJ whole genome shotgun (WGS) entry which is preliminary data.</text>
</comment>
<dbReference type="AlphaFoldDB" id="A0AA41FFF5"/>
<name>A0AA41FFF5_9FIRM</name>
<protein>
    <submittedName>
        <fullName evidence="2">Phosphoglycerate mutase</fullName>
    </submittedName>
</protein>
<dbReference type="Proteomes" id="UP000708338">
    <property type="component" value="Unassembled WGS sequence"/>
</dbReference>
<organism evidence="2 3">
    <name type="scientific">Enterocloster citroniae</name>
    <dbReference type="NCBI Taxonomy" id="358743"/>
    <lineage>
        <taxon>Bacteria</taxon>
        <taxon>Bacillati</taxon>
        <taxon>Bacillota</taxon>
        <taxon>Clostridia</taxon>
        <taxon>Lachnospirales</taxon>
        <taxon>Lachnospiraceae</taxon>
        <taxon>Enterocloster</taxon>
    </lineage>
</organism>
<evidence type="ECO:0000313" key="3">
    <source>
        <dbReference type="Proteomes" id="UP000708338"/>
    </source>
</evidence>
<evidence type="ECO:0000313" key="2">
    <source>
        <dbReference type="EMBL" id="MBT9810767.1"/>
    </source>
</evidence>